<sequence length="67" mass="8072">LEYRENTEETDKKVTYEHEDDTYENTYIRDHEDEDLIAYRSRTENTDIKLPFKPLDISYIASSSHNL</sequence>
<reference evidence="1" key="1">
    <citation type="submission" date="2014-12" db="EMBL/GenBank/DDBJ databases">
        <title>Insight into the proteome of Arion vulgaris.</title>
        <authorList>
            <person name="Aradska J."/>
            <person name="Bulat T."/>
            <person name="Smidak R."/>
            <person name="Sarate P."/>
            <person name="Gangsoo J."/>
            <person name="Sialana F."/>
            <person name="Bilban M."/>
            <person name="Lubec G."/>
        </authorList>
    </citation>
    <scope>NUCLEOTIDE SEQUENCE</scope>
    <source>
        <tissue evidence="1">Skin</tissue>
    </source>
</reference>
<dbReference type="EMBL" id="HACG01000203">
    <property type="protein sequence ID" value="CEK47068.1"/>
    <property type="molecule type" value="Transcribed_RNA"/>
</dbReference>
<accession>A0A0B6XT87</accession>
<gene>
    <name evidence="1" type="primary">ORF490</name>
</gene>
<name>A0A0B6XT87_9EUPU</name>
<evidence type="ECO:0000313" key="1">
    <source>
        <dbReference type="EMBL" id="CEK47068.1"/>
    </source>
</evidence>
<proteinExistence type="predicted"/>
<feature type="non-terminal residue" evidence="1">
    <location>
        <position position="1"/>
    </location>
</feature>
<protein>
    <submittedName>
        <fullName evidence="1">Uncharacterized protein</fullName>
    </submittedName>
</protein>
<feature type="non-terminal residue" evidence="1">
    <location>
        <position position="67"/>
    </location>
</feature>
<organism evidence="1">
    <name type="scientific">Arion vulgaris</name>
    <dbReference type="NCBI Taxonomy" id="1028688"/>
    <lineage>
        <taxon>Eukaryota</taxon>
        <taxon>Metazoa</taxon>
        <taxon>Spiralia</taxon>
        <taxon>Lophotrochozoa</taxon>
        <taxon>Mollusca</taxon>
        <taxon>Gastropoda</taxon>
        <taxon>Heterobranchia</taxon>
        <taxon>Euthyneura</taxon>
        <taxon>Panpulmonata</taxon>
        <taxon>Eupulmonata</taxon>
        <taxon>Stylommatophora</taxon>
        <taxon>Helicina</taxon>
        <taxon>Arionoidea</taxon>
        <taxon>Arionidae</taxon>
        <taxon>Arion</taxon>
    </lineage>
</organism>
<dbReference type="AlphaFoldDB" id="A0A0B6XT87"/>